<dbReference type="PANTHER" id="PTHR36302">
    <property type="entry name" value="BLR7088 PROTEIN"/>
    <property type="match status" value="1"/>
</dbReference>
<evidence type="ECO:0000313" key="1">
    <source>
        <dbReference type="EMBL" id="HEO41763.1"/>
    </source>
</evidence>
<comment type="caution">
    <text evidence="1">The sequence shown here is derived from an EMBL/GenBank/DDBJ whole genome shotgun (WGS) entry which is preliminary data.</text>
</comment>
<dbReference type="PANTHER" id="PTHR36302:SF1">
    <property type="entry name" value="COPPER CHAPERONE PCU(A)C"/>
    <property type="match status" value="1"/>
</dbReference>
<dbReference type="SUPFAM" id="SSF110087">
    <property type="entry name" value="DR1885-like metal-binding protein"/>
    <property type="match status" value="1"/>
</dbReference>
<dbReference type="InterPro" id="IPR007410">
    <property type="entry name" value="LpqE-like"/>
</dbReference>
<organism evidence="1">
    <name type="scientific">Thermus islandicus</name>
    <dbReference type="NCBI Taxonomy" id="540988"/>
    <lineage>
        <taxon>Bacteria</taxon>
        <taxon>Thermotogati</taxon>
        <taxon>Deinococcota</taxon>
        <taxon>Deinococci</taxon>
        <taxon>Thermales</taxon>
        <taxon>Thermaceae</taxon>
        <taxon>Thermus</taxon>
    </lineage>
</organism>
<name>A0A831UHE8_9DEIN</name>
<dbReference type="AlphaFoldDB" id="A0A831UHE8"/>
<protein>
    <submittedName>
        <fullName evidence="1">Copper chaperone PCu(A)C</fullName>
    </submittedName>
</protein>
<sequence>MLLTLGALVWAHGNPSDHAHGPSEGALQAEGLWVRYLAGDTAALFGTLFNPGPAPVRILGLRSSVAVKVELHRTRLDPDTGVARMEPVEAYSLAPGARLELRPGGYHIMLMGLKRPLKPGEEVQVEVLLEGGKSLRLSAPVRPAP</sequence>
<accession>A0A831UHE8</accession>
<reference evidence="1" key="1">
    <citation type="journal article" date="2020" name="mSystems">
        <title>Genome- and Community-Level Interaction Insights into Carbon Utilization and Element Cycling Functions of Hydrothermarchaeota in Hydrothermal Sediment.</title>
        <authorList>
            <person name="Zhou Z."/>
            <person name="Liu Y."/>
            <person name="Xu W."/>
            <person name="Pan J."/>
            <person name="Luo Z.H."/>
            <person name="Li M."/>
        </authorList>
    </citation>
    <scope>NUCLEOTIDE SEQUENCE [LARGE SCALE GENOMIC DNA]</scope>
    <source>
        <strain evidence="1">SpSt-189</strain>
    </source>
</reference>
<dbReference type="Pfam" id="PF04314">
    <property type="entry name" value="PCuAC"/>
    <property type="match status" value="1"/>
</dbReference>
<dbReference type="InterPro" id="IPR036182">
    <property type="entry name" value="PCuAC_sf"/>
</dbReference>
<gene>
    <name evidence="1" type="ORF">ENP09_02510</name>
</gene>
<dbReference type="EMBL" id="DSHZ01000128">
    <property type="protein sequence ID" value="HEO41763.1"/>
    <property type="molecule type" value="Genomic_DNA"/>
</dbReference>
<dbReference type="InterPro" id="IPR058248">
    <property type="entry name" value="Lxx211020-like"/>
</dbReference>
<proteinExistence type="predicted"/>
<dbReference type="Gene3D" id="2.60.40.1890">
    <property type="entry name" value="PCu(A)C copper chaperone"/>
    <property type="match status" value="1"/>
</dbReference>